<dbReference type="EMBL" id="MIGC01007364">
    <property type="protein sequence ID" value="PHJ15769.1"/>
    <property type="molecule type" value="Genomic_DNA"/>
</dbReference>
<feature type="compositionally biased region" description="Basic and acidic residues" evidence="1">
    <location>
        <begin position="295"/>
        <end position="312"/>
    </location>
</feature>
<evidence type="ECO:0000313" key="2">
    <source>
        <dbReference type="EMBL" id="PHJ15769.1"/>
    </source>
</evidence>
<evidence type="ECO:0000256" key="1">
    <source>
        <dbReference type="SAM" id="MobiDB-lite"/>
    </source>
</evidence>
<accession>A0A2C6KF68</accession>
<feature type="region of interest" description="Disordered" evidence="1">
    <location>
        <begin position="295"/>
        <end position="337"/>
    </location>
</feature>
<gene>
    <name evidence="2" type="ORF">CSUI_010417</name>
</gene>
<evidence type="ECO:0000313" key="3">
    <source>
        <dbReference type="Proteomes" id="UP000221165"/>
    </source>
</evidence>
<comment type="caution">
    <text evidence="2">The sequence shown here is derived from an EMBL/GenBank/DDBJ whole genome shotgun (WGS) entry which is preliminary data.</text>
</comment>
<organism evidence="2 3">
    <name type="scientific">Cystoisospora suis</name>
    <dbReference type="NCBI Taxonomy" id="483139"/>
    <lineage>
        <taxon>Eukaryota</taxon>
        <taxon>Sar</taxon>
        <taxon>Alveolata</taxon>
        <taxon>Apicomplexa</taxon>
        <taxon>Conoidasida</taxon>
        <taxon>Coccidia</taxon>
        <taxon>Eucoccidiorida</taxon>
        <taxon>Eimeriorina</taxon>
        <taxon>Sarcocystidae</taxon>
        <taxon>Cystoisospora</taxon>
    </lineage>
</organism>
<dbReference type="GeneID" id="94433732"/>
<proteinExistence type="predicted"/>
<sequence length="365" mass="40025">MVHLSCLPFFSRCRRGVRRRRIKRDQTSPSSLGGVTTAVRDLSPVSLTSPQQGFRRGPCTSPALPAGFPSRSPASVWCRQCPTCTHCCCPAHGKCCASGAPNLGRPRQASLDKRVISLQAKRSAGLLGAERYRASPCFSTLGQIPEDVQRTETDCEDRNLLSEPVNPLEEAKNVNGIPRQTEETEDFAQRLSRRQRASTLEAGKRRVRWDLEAGSEKRRATLPRLGSSPGSIDRFRVSFSASTLPKDCSPAATKESFKDAEGEATGSTSCSSRNAASSRRSWFLRLFKGVHENSTLRERLPSSGKREESKETEQDEESGVFSGQPLEEDEATAELAKLGGGSLGDEDLLFLSDMTHYIDLENLGM</sequence>
<name>A0A2C6KF68_9APIC</name>
<protein>
    <submittedName>
        <fullName evidence="2">Uncharacterized protein</fullName>
    </submittedName>
</protein>
<feature type="region of interest" description="Disordered" evidence="1">
    <location>
        <begin position="243"/>
        <end position="273"/>
    </location>
</feature>
<dbReference type="Proteomes" id="UP000221165">
    <property type="component" value="Unassembled WGS sequence"/>
</dbReference>
<keyword evidence="3" id="KW-1185">Reference proteome</keyword>
<dbReference type="AlphaFoldDB" id="A0A2C6KF68"/>
<reference evidence="2 3" key="1">
    <citation type="journal article" date="2017" name="Int. J. Parasitol.">
        <title>The genome of the protozoan parasite Cystoisospora suis and a reverse vaccinology approach to identify vaccine candidates.</title>
        <authorList>
            <person name="Palmieri N."/>
            <person name="Shrestha A."/>
            <person name="Ruttkowski B."/>
            <person name="Beck T."/>
            <person name="Vogl C."/>
            <person name="Tomley F."/>
            <person name="Blake D.P."/>
            <person name="Joachim A."/>
        </authorList>
    </citation>
    <scope>NUCLEOTIDE SEQUENCE [LARGE SCALE GENOMIC DNA]</scope>
    <source>
        <strain evidence="2 3">Wien I</strain>
    </source>
</reference>
<dbReference type="RefSeq" id="XP_067917501.1">
    <property type="nucleotide sequence ID" value="XM_068070521.1"/>
</dbReference>
<dbReference type="VEuPathDB" id="ToxoDB:CSUI_010417"/>